<evidence type="ECO:0000313" key="1">
    <source>
        <dbReference type="EMBL" id="GAX78700.1"/>
    </source>
</evidence>
<protein>
    <submittedName>
        <fullName evidence="1">Uncharacterized protein</fullName>
    </submittedName>
</protein>
<comment type="caution">
    <text evidence="1">The sequence shown here is derived from an EMBL/GenBank/DDBJ whole genome shotgun (WGS) entry which is preliminary data.</text>
</comment>
<gene>
    <name evidence="1" type="ORF">CEUSTIGMA_g6138.t1</name>
</gene>
<dbReference type="Proteomes" id="UP000232323">
    <property type="component" value="Unassembled WGS sequence"/>
</dbReference>
<keyword evidence="2" id="KW-1185">Reference proteome</keyword>
<evidence type="ECO:0000313" key="2">
    <source>
        <dbReference type="Proteomes" id="UP000232323"/>
    </source>
</evidence>
<organism evidence="1 2">
    <name type="scientific">Chlamydomonas eustigma</name>
    <dbReference type="NCBI Taxonomy" id="1157962"/>
    <lineage>
        <taxon>Eukaryota</taxon>
        <taxon>Viridiplantae</taxon>
        <taxon>Chlorophyta</taxon>
        <taxon>core chlorophytes</taxon>
        <taxon>Chlorophyceae</taxon>
        <taxon>CS clade</taxon>
        <taxon>Chlamydomonadales</taxon>
        <taxon>Chlamydomonadaceae</taxon>
        <taxon>Chlamydomonas</taxon>
    </lineage>
</organism>
<sequence>MLKFLHFSLLRSRRTVQFSLPVRAASNKGIITQIPVHGDFFVCLVNGDNTEQLFDNAISNVAREFRVTEKSVKLRGVMLDEEGTFLDLAASSRLSVRELYSRRAKIMVEQPNGISTFGMIHELSLEMKALQAADVFKTHQISALQAADVFKTHKISALEAADVLKTHQISALEAELQGVVMATVHPISIRELLNLNLHLIWSKDPNSPRGLGNVAAHEVSVKQQVAAVKAYAGRKEHFSLLRILRFVHGIQGDNDKY</sequence>
<dbReference type="EMBL" id="BEGY01000034">
    <property type="protein sequence ID" value="GAX78700.1"/>
    <property type="molecule type" value="Genomic_DNA"/>
</dbReference>
<proteinExistence type="predicted"/>
<dbReference type="AlphaFoldDB" id="A0A250X7G5"/>
<accession>A0A250X7G5</accession>
<reference evidence="1 2" key="1">
    <citation type="submission" date="2017-08" db="EMBL/GenBank/DDBJ databases">
        <title>Acidophilic green algal genome provides insights into adaptation to an acidic environment.</title>
        <authorList>
            <person name="Hirooka S."/>
            <person name="Hirose Y."/>
            <person name="Kanesaki Y."/>
            <person name="Higuchi S."/>
            <person name="Fujiwara T."/>
            <person name="Onuma R."/>
            <person name="Era A."/>
            <person name="Ohbayashi R."/>
            <person name="Uzuka A."/>
            <person name="Nozaki H."/>
            <person name="Yoshikawa H."/>
            <person name="Miyagishima S.Y."/>
        </authorList>
    </citation>
    <scope>NUCLEOTIDE SEQUENCE [LARGE SCALE GENOMIC DNA]</scope>
    <source>
        <strain evidence="1 2">NIES-2499</strain>
    </source>
</reference>
<name>A0A250X7G5_9CHLO</name>